<dbReference type="AlphaFoldDB" id="A0A1S4EYM9"/>
<sequence length="424" mass="48022">MKIFYCAVLVVSLWSHVLGSQCLQPQSKNCIITSVDGSSDQFSLPNLSGKTSLHIKGGSLTNFGERLSNQLGSVQKLHLGPIGLKEIFLKADLLEVNAMNNEIHVVRFKPSEKRYKLEKLTLQGNRLKQLTGFEVLTSLAELHLEDNQLETIDFSVFAQMANLKELHLERNLLTRVESLNVISLPKLENLSLAGNKLTKLDVTNWNFESLEIWDVSSNELIYIDGMNIEAHFHSLQTFYLSGNEWHCRWLSDSLSMFNNSGVHVGDEDKRDDCDKLGDICCASVETLAESGDDKLGAIKKDQEAIREDLDNRIKDINESYDEKIKDLAKLLDNLQEKSKTPPTVPTGTFNAEEFKELTSKAMELKTLLKHELSRIEYENKTNEISVKTLEQTILELRRSLQRVAGNVSAVQKQFKLLRENTNKL</sequence>
<reference evidence="1 2" key="1">
    <citation type="submission" date="2017-06" db="EMBL/GenBank/DDBJ databases">
        <title>Aedes aegypti genome working group (AGWG) sequencing and assembly.</title>
        <authorList>
            <consortium name="Aedes aegypti Genome Working Group (AGWG)"/>
            <person name="Matthews B.J."/>
        </authorList>
    </citation>
    <scope>NUCLEOTIDE SEQUENCE [LARGE SCALE GENOMIC DNA]</scope>
    <source>
        <strain evidence="1 2">LVP_AGWG</strain>
    </source>
</reference>
<dbReference type="VEuPathDB" id="VectorBase:AAEL001402"/>
<proteinExistence type="predicted"/>
<dbReference type="PANTHER" id="PTHR24366:SF171">
    <property type="entry name" value="LEUCINE RICH REPEAT NEURONAL 4"/>
    <property type="match status" value="1"/>
</dbReference>
<accession>A0A1S4EYM9</accession>
<dbReference type="SUPFAM" id="SSF52075">
    <property type="entry name" value="Outer arm dynein light chain 1"/>
    <property type="match status" value="1"/>
</dbReference>
<name>A0A1S4EYM9_AEDAE</name>
<dbReference type="Proteomes" id="UP000008820">
    <property type="component" value="Chromosome 2"/>
</dbReference>
<dbReference type="SMART" id="SM00369">
    <property type="entry name" value="LRR_TYP"/>
    <property type="match status" value="3"/>
</dbReference>
<reference evidence="1" key="2">
    <citation type="submission" date="2020-05" db="UniProtKB">
        <authorList>
            <consortium name="EnsemblMetazoa"/>
        </authorList>
    </citation>
    <scope>IDENTIFICATION</scope>
    <source>
        <strain evidence="1">LVP_AGWG</strain>
    </source>
</reference>
<dbReference type="InterPro" id="IPR032675">
    <property type="entry name" value="LRR_dom_sf"/>
</dbReference>
<evidence type="ECO:0000313" key="1">
    <source>
        <dbReference type="EnsemblMetazoa" id="AAEL001402-PA"/>
    </source>
</evidence>
<dbReference type="InterPro" id="IPR003591">
    <property type="entry name" value="Leu-rich_rpt_typical-subtyp"/>
</dbReference>
<keyword evidence="2" id="KW-1185">Reference proteome</keyword>
<organism evidence="1 2">
    <name type="scientific">Aedes aegypti</name>
    <name type="common">Yellowfever mosquito</name>
    <name type="synonym">Culex aegypti</name>
    <dbReference type="NCBI Taxonomy" id="7159"/>
    <lineage>
        <taxon>Eukaryota</taxon>
        <taxon>Metazoa</taxon>
        <taxon>Ecdysozoa</taxon>
        <taxon>Arthropoda</taxon>
        <taxon>Hexapoda</taxon>
        <taxon>Insecta</taxon>
        <taxon>Pterygota</taxon>
        <taxon>Neoptera</taxon>
        <taxon>Endopterygota</taxon>
        <taxon>Diptera</taxon>
        <taxon>Nematocera</taxon>
        <taxon>Culicoidea</taxon>
        <taxon>Culicidae</taxon>
        <taxon>Culicinae</taxon>
        <taxon>Aedini</taxon>
        <taxon>Aedes</taxon>
        <taxon>Stegomyia</taxon>
    </lineage>
</organism>
<gene>
    <name evidence="1" type="primary">5570483</name>
</gene>
<evidence type="ECO:0000313" key="2">
    <source>
        <dbReference type="Proteomes" id="UP000008820"/>
    </source>
</evidence>
<dbReference type="OrthoDB" id="676979at2759"/>
<dbReference type="PANTHER" id="PTHR24366">
    <property type="entry name" value="IG(IMMUNOGLOBULIN) AND LRR(LEUCINE RICH REPEAT) DOMAINS"/>
    <property type="match status" value="1"/>
</dbReference>
<dbReference type="EnsemblMetazoa" id="AAEL001402-RA">
    <property type="protein sequence ID" value="AAEL001402-PA"/>
    <property type="gene ID" value="AAEL001402"/>
</dbReference>
<protein>
    <submittedName>
        <fullName evidence="1">Uncharacterized protein</fullName>
    </submittedName>
</protein>
<dbReference type="InParanoid" id="A0A1S4EYM9"/>
<dbReference type="InterPro" id="IPR001611">
    <property type="entry name" value="Leu-rich_rpt"/>
</dbReference>
<dbReference type="Pfam" id="PF13855">
    <property type="entry name" value="LRR_8"/>
    <property type="match status" value="1"/>
</dbReference>
<dbReference type="Gene3D" id="3.80.10.10">
    <property type="entry name" value="Ribonuclease Inhibitor"/>
    <property type="match status" value="1"/>
</dbReference>
<dbReference type="PROSITE" id="PS51450">
    <property type="entry name" value="LRR"/>
    <property type="match status" value="2"/>
</dbReference>